<proteinExistence type="predicted"/>
<keyword evidence="2" id="KW-1185">Reference proteome</keyword>
<comment type="caution">
    <text evidence="1">The sequence shown here is derived from an EMBL/GenBank/DDBJ whole genome shotgun (WGS) entry which is preliminary data.</text>
</comment>
<dbReference type="Proteomes" id="UP000474159">
    <property type="component" value="Unassembled WGS sequence"/>
</dbReference>
<organism evidence="1 2">
    <name type="scientific">Methylobacterium soli</name>
    <dbReference type="NCBI Taxonomy" id="553447"/>
    <lineage>
        <taxon>Bacteria</taxon>
        <taxon>Pseudomonadati</taxon>
        <taxon>Pseudomonadota</taxon>
        <taxon>Alphaproteobacteria</taxon>
        <taxon>Hyphomicrobiales</taxon>
        <taxon>Methylobacteriaceae</taxon>
        <taxon>Methylobacterium</taxon>
    </lineage>
</organism>
<dbReference type="SUPFAM" id="SSF56634">
    <property type="entry name" value="Heme-dependent catalase-like"/>
    <property type="match status" value="1"/>
</dbReference>
<dbReference type="EMBL" id="VZZK01000011">
    <property type="protein sequence ID" value="KAB1078948.1"/>
    <property type="molecule type" value="Genomic_DNA"/>
</dbReference>
<dbReference type="RefSeq" id="WP_151000481.1">
    <property type="nucleotide sequence ID" value="NZ_BPQY01000371.1"/>
</dbReference>
<protein>
    <submittedName>
        <fullName evidence="1">Catalase family protein</fullName>
    </submittedName>
</protein>
<evidence type="ECO:0000313" key="1">
    <source>
        <dbReference type="EMBL" id="KAB1078948.1"/>
    </source>
</evidence>
<dbReference type="OrthoDB" id="9765610at2"/>
<evidence type="ECO:0000313" key="2">
    <source>
        <dbReference type="Proteomes" id="UP000474159"/>
    </source>
</evidence>
<dbReference type="PANTHER" id="PTHR36195">
    <property type="entry name" value="DOMAIN PROTEIN, PUTATIVE (AFU_ORTHOLOGUE AFUA_5G01990)-RELATED-RELATED"/>
    <property type="match status" value="1"/>
</dbReference>
<sequence>MTLRAPVRYSHDVEDVKPNEARTIAGLNATFDTILERVAKDSGHAVRSVHAKAHGILEGTLTIRPGLPPELAQGLFARPGEHKVYMRLSTNAGDILPDAVSLPRGLAIKVLDVAGERLPDAEGTNQDFVMVNGKIFQAPNAEKFLGSLKLHARTTDRIEGLKVAASTVLRGVNKALQAVGIESPTVGALGGAPNVDPLGETYYSVTPFRYGDHIAKFSLAPIAPGLTALTGHEIDASGRPNAIRETVQSEIAGIEGVWELRVQLCRDLERQPVEDPTVAWEEDEAPFACVATITVRPQDSWDEERVAAVDERMRFAVWTGLAAHRPLGNINRARKDPYKHSAEFRQNFNGCPIHEPAAGG</sequence>
<accession>A0A6L3T697</accession>
<dbReference type="GO" id="GO:0020037">
    <property type="term" value="F:heme binding"/>
    <property type="evidence" value="ECO:0007669"/>
    <property type="project" value="InterPro"/>
</dbReference>
<name>A0A6L3T697_9HYPH</name>
<reference evidence="1 2" key="1">
    <citation type="submission" date="2019-09" db="EMBL/GenBank/DDBJ databases">
        <title>YIM 48816 draft genome.</title>
        <authorList>
            <person name="Jiang L."/>
        </authorList>
    </citation>
    <scope>NUCLEOTIDE SEQUENCE [LARGE SCALE GENOMIC DNA]</scope>
    <source>
        <strain evidence="1 2">YIM 48816</strain>
    </source>
</reference>
<dbReference type="InterPro" id="IPR020835">
    <property type="entry name" value="Catalase_sf"/>
</dbReference>
<dbReference type="PANTHER" id="PTHR36195:SF4">
    <property type="entry name" value="DOMAIN PROTEIN, PUTATIVE (AFU_ORTHOLOGUE AFUA_5G01990)-RELATED"/>
    <property type="match status" value="1"/>
</dbReference>
<dbReference type="Gene3D" id="2.40.180.10">
    <property type="entry name" value="Catalase core domain"/>
    <property type="match status" value="1"/>
</dbReference>
<gene>
    <name evidence="1" type="ORF">F6X53_13185</name>
</gene>
<dbReference type="CDD" id="cd08152">
    <property type="entry name" value="y4iL_like"/>
    <property type="match status" value="1"/>
</dbReference>
<dbReference type="AlphaFoldDB" id="A0A6L3T697"/>